<dbReference type="AlphaFoldDB" id="A0A7J8Y3R2"/>
<accession>A0A7J8Y3R2</accession>
<proteinExistence type="predicted"/>
<name>A0A7J8Y3R2_GOSAI</name>
<evidence type="ECO:0000313" key="2">
    <source>
        <dbReference type="Proteomes" id="UP000593577"/>
    </source>
</evidence>
<sequence>MLMMQFQIYLTSLTKGPCPSWQFWLKLSDL</sequence>
<gene>
    <name evidence="1" type="ORF">Goari_004051</name>
</gene>
<dbReference type="EMBL" id="JABFAA010000010">
    <property type="protein sequence ID" value="MBA0693694.1"/>
    <property type="molecule type" value="Genomic_DNA"/>
</dbReference>
<organism evidence="1 2">
    <name type="scientific">Gossypium aridum</name>
    <name type="common">American cotton</name>
    <name type="synonym">Erioxylum aridum</name>
    <dbReference type="NCBI Taxonomy" id="34290"/>
    <lineage>
        <taxon>Eukaryota</taxon>
        <taxon>Viridiplantae</taxon>
        <taxon>Streptophyta</taxon>
        <taxon>Embryophyta</taxon>
        <taxon>Tracheophyta</taxon>
        <taxon>Spermatophyta</taxon>
        <taxon>Magnoliopsida</taxon>
        <taxon>eudicotyledons</taxon>
        <taxon>Gunneridae</taxon>
        <taxon>Pentapetalae</taxon>
        <taxon>rosids</taxon>
        <taxon>malvids</taxon>
        <taxon>Malvales</taxon>
        <taxon>Malvaceae</taxon>
        <taxon>Malvoideae</taxon>
        <taxon>Gossypium</taxon>
    </lineage>
</organism>
<protein>
    <submittedName>
        <fullName evidence="1">Uncharacterized protein</fullName>
    </submittedName>
</protein>
<dbReference type="Proteomes" id="UP000593577">
    <property type="component" value="Unassembled WGS sequence"/>
</dbReference>
<evidence type="ECO:0000313" key="1">
    <source>
        <dbReference type="EMBL" id="MBA0693694.1"/>
    </source>
</evidence>
<comment type="caution">
    <text evidence="1">The sequence shown here is derived from an EMBL/GenBank/DDBJ whole genome shotgun (WGS) entry which is preliminary data.</text>
</comment>
<keyword evidence="2" id="KW-1185">Reference proteome</keyword>
<reference evidence="1 2" key="1">
    <citation type="journal article" date="2019" name="Genome Biol. Evol.">
        <title>Insights into the evolution of the New World diploid cottons (Gossypium, subgenus Houzingenia) based on genome sequencing.</title>
        <authorList>
            <person name="Grover C.E."/>
            <person name="Arick M.A. 2nd"/>
            <person name="Thrash A."/>
            <person name="Conover J.L."/>
            <person name="Sanders W.S."/>
            <person name="Peterson D.G."/>
            <person name="Frelichowski J.E."/>
            <person name="Scheffler J.A."/>
            <person name="Scheffler B.E."/>
            <person name="Wendel J.F."/>
        </authorList>
    </citation>
    <scope>NUCLEOTIDE SEQUENCE [LARGE SCALE GENOMIC DNA]</scope>
    <source>
        <strain evidence="1">185</strain>
        <tissue evidence="1">Leaf</tissue>
    </source>
</reference>